<reference evidence="1 2" key="1">
    <citation type="journal article" date="2010" name="J. Bacteriol.">
        <title>Genome sequence of the dioxin-mineralizing bacterium Sphingomonas wittichii RW1.</title>
        <authorList>
            <person name="Miller T.R."/>
            <person name="Delcher A.L."/>
            <person name="Salzberg S.L."/>
            <person name="Saunders E."/>
            <person name="Detter J.C."/>
            <person name="Halden R.U."/>
        </authorList>
    </citation>
    <scope>NUCLEOTIDE SEQUENCE [LARGE SCALE GENOMIC DNA]</scope>
    <source>
        <strain evidence="2">DSM 6014 / CCUG 31198 / JCM 15750 / NBRC 105917 / EY 4224 / RW1</strain>
    </source>
</reference>
<gene>
    <name evidence="1" type="ordered locus">Swit_2201</name>
</gene>
<dbReference type="AlphaFoldDB" id="A0A9J9HBF5"/>
<evidence type="ECO:0000313" key="1">
    <source>
        <dbReference type="EMBL" id="ABQ68560.1"/>
    </source>
</evidence>
<evidence type="ECO:0000313" key="2">
    <source>
        <dbReference type="Proteomes" id="UP000001989"/>
    </source>
</evidence>
<accession>A0A9J9HBF5</accession>
<dbReference type="Proteomes" id="UP000001989">
    <property type="component" value="Chromosome"/>
</dbReference>
<dbReference type="OrthoDB" id="7990180at2"/>
<keyword evidence="2" id="KW-1185">Reference proteome</keyword>
<name>A0A9J9HBF5_RHIWR</name>
<organism evidence="1 2">
    <name type="scientific">Rhizorhabdus wittichii (strain DSM 6014 / CCUG 31198 / JCM 15750 / NBRC 105917 / EY 4224 / RW1)</name>
    <name type="common">Sphingomonas wittichii</name>
    <dbReference type="NCBI Taxonomy" id="392499"/>
    <lineage>
        <taxon>Bacteria</taxon>
        <taxon>Pseudomonadati</taxon>
        <taxon>Pseudomonadota</taxon>
        <taxon>Alphaproteobacteria</taxon>
        <taxon>Sphingomonadales</taxon>
        <taxon>Sphingomonadaceae</taxon>
        <taxon>Rhizorhabdus</taxon>
    </lineage>
</organism>
<dbReference type="KEGG" id="swi:Swit_2201"/>
<dbReference type="EMBL" id="CP000699">
    <property type="protein sequence ID" value="ABQ68560.1"/>
    <property type="molecule type" value="Genomic_DNA"/>
</dbReference>
<protein>
    <submittedName>
        <fullName evidence="1">Uncharacterized protein</fullName>
    </submittedName>
</protein>
<proteinExistence type="predicted"/>
<sequence>MADQVPFGLTSTAVGQLIQLQRRPVEARAGNGTLRLLQRAGFATCRPLVRPSGSPSKYREWAITDHGREAVAILKELA</sequence>